<protein>
    <recommendedName>
        <fullName evidence="1">Trypsin-co-occurring domain-containing protein</fullName>
    </recommendedName>
</protein>
<dbReference type="Pfam" id="PF19493">
    <property type="entry name" value="Trypco1"/>
    <property type="match status" value="1"/>
</dbReference>
<dbReference type="NCBIfam" id="NF041216">
    <property type="entry name" value="CU044_2847_fam"/>
    <property type="match status" value="1"/>
</dbReference>
<evidence type="ECO:0000313" key="3">
    <source>
        <dbReference type="Proteomes" id="UP001199525"/>
    </source>
</evidence>
<gene>
    <name evidence="2" type="ORF">LC586_00640</name>
</gene>
<evidence type="ECO:0000259" key="1">
    <source>
        <dbReference type="Pfam" id="PF19493"/>
    </source>
</evidence>
<reference evidence="2 3" key="1">
    <citation type="journal article" date="2021" name="Microorganisms">
        <title>Genome Evolution of Filamentous Cyanobacterium Nostoc Species: From Facultative Symbiosis to Free Living.</title>
        <authorList>
            <person name="Huo D."/>
            <person name="Li H."/>
            <person name="Cai F."/>
            <person name="Guo X."/>
            <person name="Qiao Z."/>
            <person name="Wang W."/>
            <person name="Yu G."/>
            <person name="Li R."/>
        </authorList>
    </citation>
    <scope>NUCLEOTIDE SEQUENCE [LARGE SCALE GENOMIC DNA]</scope>
    <source>
        <strain evidence="2 3">CHAB 5714</strain>
    </source>
</reference>
<keyword evidence="3" id="KW-1185">Reference proteome</keyword>
<dbReference type="InterPro" id="IPR045794">
    <property type="entry name" value="Trypco1"/>
</dbReference>
<name>A0ABS8I1F9_9NOSO</name>
<organism evidence="2 3">
    <name type="scientific">Nostoc favosum CHAB5714</name>
    <dbReference type="NCBI Taxonomy" id="2780399"/>
    <lineage>
        <taxon>Bacteria</taxon>
        <taxon>Bacillati</taxon>
        <taxon>Cyanobacteriota</taxon>
        <taxon>Cyanophyceae</taxon>
        <taxon>Nostocales</taxon>
        <taxon>Nostocaceae</taxon>
        <taxon>Nostoc</taxon>
        <taxon>Nostoc favosum</taxon>
    </lineage>
</organism>
<dbReference type="Proteomes" id="UP001199525">
    <property type="component" value="Unassembled WGS sequence"/>
</dbReference>
<accession>A0ABS8I1F9</accession>
<feature type="domain" description="Trypsin-co-occurring" evidence="1">
    <location>
        <begin position="17"/>
        <end position="113"/>
    </location>
</feature>
<comment type="caution">
    <text evidence="2">The sequence shown here is derived from an EMBL/GenBank/DDBJ whole genome shotgun (WGS) entry which is preliminary data.</text>
</comment>
<sequence length="122" mass="13868">MSEVQQLFFQADGEIEQIEINVTATEITQEIDEDDGIEYKDVRTDAIARMQQARQMIRSYTIYALSAFKDFNTAEIEEVRLKFGIKLGGKAGIPYITEGSAESNLEIEVKCKFPEKPKPDLQ</sequence>
<proteinExistence type="predicted"/>
<dbReference type="RefSeq" id="WP_229482478.1">
    <property type="nucleotide sequence ID" value="NZ_JAIVFQ010000001.1"/>
</dbReference>
<dbReference type="EMBL" id="JAIVFQ010000001">
    <property type="protein sequence ID" value="MCC5597786.1"/>
    <property type="molecule type" value="Genomic_DNA"/>
</dbReference>
<evidence type="ECO:0000313" key="2">
    <source>
        <dbReference type="EMBL" id="MCC5597786.1"/>
    </source>
</evidence>